<dbReference type="SUPFAM" id="SSF56349">
    <property type="entry name" value="DNA breaking-rejoining enzymes"/>
    <property type="match status" value="1"/>
</dbReference>
<gene>
    <name evidence="2" type="ORF">SAMN05443669_103226</name>
</gene>
<evidence type="ECO:0000313" key="3">
    <source>
        <dbReference type="Proteomes" id="UP000184260"/>
    </source>
</evidence>
<proteinExistence type="predicted"/>
<dbReference type="GO" id="GO:0003677">
    <property type="term" value="F:DNA binding"/>
    <property type="evidence" value="ECO:0007669"/>
    <property type="project" value="InterPro"/>
</dbReference>
<dbReference type="Gene3D" id="1.10.443.10">
    <property type="entry name" value="Intergrase catalytic core"/>
    <property type="match status" value="1"/>
</dbReference>
<dbReference type="Proteomes" id="UP000184260">
    <property type="component" value="Unassembled WGS sequence"/>
</dbReference>
<accession>A0A1M7I5T4</accession>
<dbReference type="EMBL" id="FRBU01000032">
    <property type="protein sequence ID" value="SHM35893.1"/>
    <property type="molecule type" value="Genomic_DNA"/>
</dbReference>
<dbReference type="GO" id="GO:0015074">
    <property type="term" value="P:DNA integration"/>
    <property type="evidence" value="ECO:0007669"/>
    <property type="project" value="InterPro"/>
</dbReference>
<dbReference type="STRING" id="69322.SAMN05443669_103226"/>
<sequence>MYLIVRLSYKRLIFVLFKILRIMAAVNFLYRSTKDKANLHLRLLYRFNETDFVFGANTKFETTKDYWSKQHKKKSKDILITNKQTEINNELNKIENHILTAFNFVKTDEVSKEWLQTQIDNYYNPPQEVKENKLPSELTKYIDFYIEYRKHESKQTSIQKFKVIKTKIEEMEVLRKAPFLIKDVNDNFKNEFVKFYKSKNYAQNTMQRELTFIKTFCRHARFLGLETHPQLDSLRLDSVKVEKIYLTFEELDKIEKIEKEKLTDSLDNAKDWLIISCYCGQRVSDFMRFTAEMIRIENGKKLIEFTQVKTDKIMTVPLHPKVLEILDKRNGSFPYAISDQRYNDYIKTVCEIAELTQNITGSKHLETAPKSGIFRKETGLYRKCDLITSHIGRRSFATNFYGKIPTTYLIYVTGHSTEVMFLNYIGKSNKDLALEMTNYF</sequence>
<dbReference type="InterPro" id="IPR011010">
    <property type="entry name" value="DNA_brk_join_enz"/>
</dbReference>
<keyword evidence="3" id="KW-1185">Reference proteome</keyword>
<dbReference type="GO" id="GO:0006310">
    <property type="term" value="P:DNA recombination"/>
    <property type="evidence" value="ECO:0007669"/>
    <property type="project" value="UniProtKB-KW"/>
</dbReference>
<evidence type="ECO:0000313" key="2">
    <source>
        <dbReference type="EMBL" id="SHM35893.1"/>
    </source>
</evidence>
<name>A0A1M7I5T4_9FLAO</name>
<dbReference type="AlphaFoldDB" id="A0A1M7I5T4"/>
<protein>
    <submittedName>
        <fullName evidence="2">Phage integrase family protein</fullName>
    </submittedName>
</protein>
<keyword evidence="1" id="KW-0233">DNA recombination</keyword>
<reference evidence="3" key="1">
    <citation type="submission" date="2016-11" db="EMBL/GenBank/DDBJ databases">
        <authorList>
            <person name="Varghese N."/>
            <person name="Submissions S."/>
        </authorList>
    </citation>
    <scope>NUCLEOTIDE SEQUENCE [LARGE SCALE GENOMIC DNA]</scope>
    <source>
        <strain evidence="3">DSM 3661</strain>
    </source>
</reference>
<organism evidence="2 3">
    <name type="scientific">Flavobacterium xanthum</name>
    <dbReference type="NCBI Taxonomy" id="69322"/>
    <lineage>
        <taxon>Bacteria</taxon>
        <taxon>Pseudomonadati</taxon>
        <taxon>Bacteroidota</taxon>
        <taxon>Flavobacteriia</taxon>
        <taxon>Flavobacteriales</taxon>
        <taxon>Flavobacteriaceae</taxon>
        <taxon>Flavobacterium</taxon>
    </lineage>
</organism>
<dbReference type="InterPro" id="IPR013762">
    <property type="entry name" value="Integrase-like_cat_sf"/>
</dbReference>
<evidence type="ECO:0000256" key="1">
    <source>
        <dbReference type="ARBA" id="ARBA00023172"/>
    </source>
</evidence>